<comment type="caution">
    <text evidence="2">The sequence shown here is derived from an EMBL/GenBank/DDBJ whole genome shotgun (WGS) entry which is preliminary data.</text>
</comment>
<organism evidence="2 3">
    <name type="scientific">Sphingomonas jejuensis</name>
    <dbReference type="NCBI Taxonomy" id="904715"/>
    <lineage>
        <taxon>Bacteria</taxon>
        <taxon>Pseudomonadati</taxon>
        <taxon>Pseudomonadota</taxon>
        <taxon>Alphaproteobacteria</taxon>
        <taxon>Sphingomonadales</taxon>
        <taxon>Sphingomonadaceae</taxon>
        <taxon>Sphingomonas</taxon>
    </lineage>
</organism>
<dbReference type="RefSeq" id="WP_167954535.1">
    <property type="nucleotide sequence ID" value="NZ_JAATJE010000002.1"/>
</dbReference>
<dbReference type="InterPro" id="IPR029069">
    <property type="entry name" value="HotDog_dom_sf"/>
</dbReference>
<gene>
    <name evidence="2" type="ORF">GGR88_001971</name>
</gene>
<dbReference type="EMBL" id="JAATJE010000002">
    <property type="protein sequence ID" value="NJC34457.1"/>
    <property type="molecule type" value="Genomic_DNA"/>
</dbReference>
<protein>
    <submittedName>
        <fullName evidence="2">Acyl-coenzyme A thioesterase PaaI-like protein</fullName>
    </submittedName>
</protein>
<evidence type="ECO:0000259" key="1">
    <source>
        <dbReference type="Pfam" id="PF13622"/>
    </source>
</evidence>
<accession>A0ABX0XNZ9</accession>
<dbReference type="Proteomes" id="UP000734218">
    <property type="component" value="Unassembled WGS sequence"/>
</dbReference>
<name>A0ABX0XNZ9_9SPHN</name>
<reference evidence="2 3" key="1">
    <citation type="submission" date="2020-03" db="EMBL/GenBank/DDBJ databases">
        <title>Genomic Encyclopedia of Type Strains, Phase IV (KMG-IV): sequencing the most valuable type-strain genomes for metagenomic binning, comparative biology and taxonomic classification.</title>
        <authorList>
            <person name="Goeker M."/>
        </authorList>
    </citation>
    <scope>NUCLEOTIDE SEQUENCE [LARGE SCALE GENOMIC DNA]</scope>
    <source>
        <strain evidence="2 3">DSM 27651</strain>
    </source>
</reference>
<proteinExistence type="predicted"/>
<dbReference type="Gene3D" id="3.10.129.10">
    <property type="entry name" value="Hotdog Thioesterase"/>
    <property type="match status" value="1"/>
</dbReference>
<evidence type="ECO:0000313" key="2">
    <source>
        <dbReference type="EMBL" id="NJC34457.1"/>
    </source>
</evidence>
<keyword evidence="3" id="KW-1185">Reference proteome</keyword>
<dbReference type="SUPFAM" id="SSF54637">
    <property type="entry name" value="Thioesterase/thiol ester dehydrase-isomerase"/>
    <property type="match status" value="1"/>
</dbReference>
<dbReference type="Pfam" id="PF13622">
    <property type="entry name" value="4HBT_3"/>
    <property type="match status" value="1"/>
</dbReference>
<sequence>MPIDPEALLDFRDDPAGGGWSVAEARDADRFVAIFGVIRMRREGDGLARVRFETGPRVRNISDGVHGGYTLAVVDQALFLGLRAMGISDGMGGATIDASCQFFAALSSDKPVDAVVELLRETRRLIFLRGVIEQDGVRGAAFSGTVRKA</sequence>
<feature type="domain" description="Acyl-CoA thioesterase-like N-terminal HotDog" evidence="1">
    <location>
        <begin position="60"/>
        <end position="146"/>
    </location>
</feature>
<dbReference type="CDD" id="cd03443">
    <property type="entry name" value="PaaI_thioesterase"/>
    <property type="match status" value="1"/>
</dbReference>
<dbReference type="InterPro" id="IPR049449">
    <property type="entry name" value="TesB_ACOT8-like_N"/>
</dbReference>
<evidence type="ECO:0000313" key="3">
    <source>
        <dbReference type="Proteomes" id="UP000734218"/>
    </source>
</evidence>